<gene>
    <name evidence="1" type="ORF">ACFO8Q_01705</name>
</gene>
<name>A0ABV9PVH4_9BACL</name>
<reference evidence="2" key="1">
    <citation type="journal article" date="2019" name="Int. J. Syst. Evol. Microbiol.">
        <title>The Global Catalogue of Microorganisms (GCM) 10K type strain sequencing project: providing services to taxonomists for standard genome sequencing and annotation.</title>
        <authorList>
            <consortium name="The Broad Institute Genomics Platform"/>
            <consortium name="The Broad Institute Genome Sequencing Center for Infectious Disease"/>
            <person name="Wu L."/>
            <person name="Ma J."/>
        </authorList>
    </citation>
    <scope>NUCLEOTIDE SEQUENCE [LARGE SCALE GENOMIC DNA]</scope>
    <source>
        <strain evidence="2">WYCCWR 12678</strain>
    </source>
</reference>
<keyword evidence="2" id="KW-1185">Reference proteome</keyword>
<protein>
    <submittedName>
        <fullName evidence="1">Uncharacterized protein</fullName>
    </submittedName>
</protein>
<sequence>MESKAAACCKCQGRVEEHHVMCDLCFGGLREQAFSRLLNINPTTALPESIHVLKEQLQANFARVEQEPAVEGLRTRAAKYFLSLDYPNHYRFKE</sequence>
<dbReference type="Proteomes" id="UP001596002">
    <property type="component" value="Unassembled WGS sequence"/>
</dbReference>
<evidence type="ECO:0000313" key="2">
    <source>
        <dbReference type="Proteomes" id="UP001596002"/>
    </source>
</evidence>
<dbReference type="RefSeq" id="WP_380023819.1">
    <property type="nucleotide sequence ID" value="NZ_JBHSHC010000013.1"/>
</dbReference>
<organism evidence="1 2">
    <name type="scientific">Effusibacillus consociatus</name>
    <dbReference type="NCBI Taxonomy" id="1117041"/>
    <lineage>
        <taxon>Bacteria</taxon>
        <taxon>Bacillati</taxon>
        <taxon>Bacillota</taxon>
        <taxon>Bacilli</taxon>
        <taxon>Bacillales</taxon>
        <taxon>Alicyclobacillaceae</taxon>
        <taxon>Effusibacillus</taxon>
    </lineage>
</organism>
<comment type="caution">
    <text evidence="1">The sequence shown here is derived from an EMBL/GenBank/DDBJ whole genome shotgun (WGS) entry which is preliminary data.</text>
</comment>
<evidence type="ECO:0000313" key="1">
    <source>
        <dbReference type="EMBL" id="MFC4766114.1"/>
    </source>
</evidence>
<proteinExistence type="predicted"/>
<dbReference type="EMBL" id="JBHSHC010000013">
    <property type="protein sequence ID" value="MFC4766114.1"/>
    <property type="molecule type" value="Genomic_DNA"/>
</dbReference>
<accession>A0ABV9PVH4</accession>